<keyword evidence="3" id="KW-1185">Reference proteome</keyword>
<protein>
    <submittedName>
        <fullName evidence="2">Uncharacterized protein</fullName>
    </submittedName>
</protein>
<proteinExistence type="predicted"/>
<sequence length="101" mass="10357">MVLDGGRADSWCGWIDGRLGDERGGEAGPGEGELDGDVGGDVARCGGKAGLLAGVQNDLFAIGGRRWHGDVVRGQFAQVEGTLVGSVATPMWSASTSWHSS</sequence>
<evidence type="ECO:0000256" key="1">
    <source>
        <dbReference type="SAM" id="MobiDB-lite"/>
    </source>
</evidence>
<evidence type="ECO:0000313" key="2">
    <source>
        <dbReference type="EMBL" id="GGQ32905.1"/>
    </source>
</evidence>
<name>A0A918B6C6_9ACTN</name>
<organism evidence="2 3">
    <name type="scientific">Streptomyces roseolilacinus</name>
    <dbReference type="NCBI Taxonomy" id="66904"/>
    <lineage>
        <taxon>Bacteria</taxon>
        <taxon>Bacillati</taxon>
        <taxon>Actinomycetota</taxon>
        <taxon>Actinomycetes</taxon>
        <taxon>Kitasatosporales</taxon>
        <taxon>Streptomycetaceae</taxon>
        <taxon>Streptomyces</taxon>
    </lineage>
</organism>
<comment type="caution">
    <text evidence="2">The sequence shown here is derived from an EMBL/GenBank/DDBJ whole genome shotgun (WGS) entry which is preliminary data.</text>
</comment>
<reference evidence="2" key="1">
    <citation type="journal article" date="2014" name="Int. J. Syst. Evol. Microbiol.">
        <title>Complete genome sequence of Corynebacterium casei LMG S-19264T (=DSM 44701T), isolated from a smear-ripened cheese.</title>
        <authorList>
            <consortium name="US DOE Joint Genome Institute (JGI-PGF)"/>
            <person name="Walter F."/>
            <person name="Albersmeier A."/>
            <person name="Kalinowski J."/>
            <person name="Ruckert C."/>
        </authorList>
    </citation>
    <scope>NUCLEOTIDE SEQUENCE</scope>
    <source>
        <strain evidence="2">JCM 4335</strain>
    </source>
</reference>
<dbReference type="AlphaFoldDB" id="A0A918B6C6"/>
<gene>
    <name evidence="2" type="ORF">GCM10010249_59310</name>
</gene>
<feature type="region of interest" description="Disordered" evidence="1">
    <location>
        <begin position="19"/>
        <end position="38"/>
    </location>
</feature>
<reference evidence="2" key="2">
    <citation type="submission" date="2020-09" db="EMBL/GenBank/DDBJ databases">
        <authorList>
            <person name="Sun Q."/>
            <person name="Ohkuma M."/>
        </authorList>
    </citation>
    <scope>NUCLEOTIDE SEQUENCE</scope>
    <source>
        <strain evidence="2">JCM 4335</strain>
    </source>
</reference>
<dbReference type="EMBL" id="BMSV01000020">
    <property type="protein sequence ID" value="GGQ32905.1"/>
    <property type="molecule type" value="Genomic_DNA"/>
</dbReference>
<dbReference type="Proteomes" id="UP000654123">
    <property type="component" value="Unassembled WGS sequence"/>
</dbReference>
<evidence type="ECO:0000313" key="3">
    <source>
        <dbReference type="Proteomes" id="UP000654123"/>
    </source>
</evidence>
<accession>A0A918B6C6</accession>